<evidence type="ECO:0000313" key="3">
    <source>
        <dbReference type="EMBL" id="CAF4140364.1"/>
    </source>
</evidence>
<dbReference type="SUPFAM" id="SSF52047">
    <property type="entry name" value="RNI-like"/>
    <property type="match status" value="1"/>
</dbReference>
<keyword evidence="1" id="KW-0732">Signal</keyword>
<sequence length="425" mass="50045">MINIIWSLSNLVYFLCNTYFGSEVAFDTPEVTSPTIKSVHGFRDIWNTSIIDLLRHTPQIRCLSITILGSSRLTDLSTNITSITKLDLLFTKSELSPLVNFLRRTRNLTYLKLDMIHNAIPAQAWEKLIEKYLTNLKTLHFKMNFIAAKAGSTGEEQVEQIVDTFRNPFWLDEHRWFVQCDWSPITEKCYVYTLPYAFENFNIDFPICFKSTCAIDNVSCFYDRVRRLTYKATPDYLYESLTLSHIQFSNIEHITIDLTDAYRFRYKNGQNDSSAYGCEVNCLNRLQQILEHYRRITSLHLCGWPLAILNMPQYNINDVSVFELNLRSHPGQEYYYTQEECNQFSRSILSIQCKILTIDVEDQICVYELIIKMSNLQMVNVRFRHKKQQNSRDGDLMEWLRRKIQVVYSGIKGITWRGDYLFIEH</sequence>
<dbReference type="AlphaFoldDB" id="A0A819XDE8"/>
<dbReference type="Proteomes" id="UP000663891">
    <property type="component" value="Unassembled WGS sequence"/>
</dbReference>
<feature type="signal peptide" evidence="1">
    <location>
        <begin position="1"/>
        <end position="25"/>
    </location>
</feature>
<dbReference type="OrthoDB" id="9981798at2759"/>
<reference evidence="3" key="1">
    <citation type="submission" date="2021-02" db="EMBL/GenBank/DDBJ databases">
        <authorList>
            <person name="Nowell W R."/>
        </authorList>
    </citation>
    <scope>NUCLEOTIDE SEQUENCE</scope>
</reference>
<evidence type="ECO:0000256" key="1">
    <source>
        <dbReference type="SAM" id="SignalP"/>
    </source>
</evidence>
<evidence type="ECO:0000313" key="4">
    <source>
        <dbReference type="Proteomes" id="UP000663881"/>
    </source>
</evidence>
<dbReference type="Proteomes" id="UP000663881">
    <property type="component" value="Unassembled WGS sequence"/>
</dbReference>
<dbReference type="EMBL" id="CAJNON010000160">
    <property type="protein sequence ID" value="CAF1051730.1"/>
    <property type="molecule type" value="Genomic_DNA"/>
</dbReference>
<dbReference type="EMBL" id="CAJOAY010006440">
    <property type="protein sequence ID" value="CAF4140364.1"/>
    <property type="molecule type" value="Genomic_DNA"/>
</dbReference>
<gene>
    <name evidence="3" type="ORF">OKA104_LOCUS37716</name>
    <name evidence="2" type="ORF">VCS650_LOCUS17445</name>
</gene>
<evidence type="ECO:0000313" key="2">
    <source>
        <dbReference type="EMBL" id="CAF1051730.1"/>
    </source>
</evidence>
<organism evidence="3 4">
    <name type="scientific">Adineta steineri</name>
    <dbReference type="NCBI Taxonomy" id="433720"/>
    <lineage>
        <taxon>Eukaryota</taxon>
        <taxon>Metazoa</taxon>
        <taxon>Spiralia</taxon>
        <taxon>Gnathifera</taxon>
        <taxon>Rotifera</taxon>
        <taxon>Eurotatoria</taxon>
        <taxon>Bdelloidea</taxon>
        <taxon>Adinetida</taxon>
        <taxon>Adinetidae</taxon>
        <taxon>Adineta</taxon>
    </lineage>
</organism>
<comment type="caution">
    <text evidence="3">The sequence shown here is derived from an EMBL/GenBank/DDBJ whole genome shotgun (WGS) entry which is preliminary data.</text>
</comment>
<protein>
    <submittedName>
        <fullName evidence="3">Uncharacterized protein</fullName>
    </submittedName>
</protein>
<name>A0A819XDE8_9BILA</name>
<dbReference type="InterPro" id="IPR032675">
    <property type="entry name" value="LRR_dom_sf"/>
</dbReference>
<dbReference type="Gene3D" id="3.80.10.10">
    <property type="entry name" value="Ribonuclease Inhibitor"/>
    <property type="match status" value="1"/>
</dbReference>
<feature type="chain" id="PRO_5036236328" evidence="1">
    <location>
        <begin position="26"/>
        <end position="425"/>
    </location>
</feature>
<proteinExistence type="predicted"/>
<accession>A0A819XDE8</accession>